<comment type="caution">
    <text evidence="2">The sequence shown here is derived from an EMBL/GenBank/DDBJ whole genome shotgun (WGS) entry which is preliminary data.</text>
</comment>
<gene>
    <name evidence="2" type="ORF">E5676_scaffold87G00710</name>
</gene>
<feature type="compositionally biased region" description="Basic residues" evidence="1">
    <location>
        <begin position="17"/>
        <end position="30"/>
    </location>
</feature>
<evidence type="ECO:0000256" key="1">
    <source>
        <dbReference type="SAM" id="MobiDB-lite"/>
    </source>
</evidence>
<proteinExistence type="predicted"/>
<organism evidence="2 3">
    <name type="scientific">Cucumis melo var. makuwa</name>
    <name type="common">Oriental melon</name>
    <dbReference type="NCBI Taxonomy" id="1194695"/>
    <lineage>
        <taxon>Eukaryota</taxon>
        <taxon>Viridiplantae</taxon>
        <taxon>Streptophyta</taxon>
        <taxon>Embryophyta</taxon>
        <taxon>Tracheophyta</taxon>
        <taxon>Spermatophyta</taxon>
        <taxon>Magnoliopsida</taxon>
        <taxon>eudicotyledons</taxon>
        <taxon>Gunneridae</taxon>
        <taxon>Pentapetalae</taxon>
        <taxon>rosids</taxon>
        <taxon>fabids</taxon>
        <taxon>Cucurbitales</taxon>
        <taxon>Cucurbitaceae</taxon>
        <taxon>Benincaseae</taxon>
        <taxon>Cucumis</taxon>
    </lineage>
</organism>
<dbReference type="EMBL" id="SSTD01012233">
    <property type="protein sequence ID" value="TYK08877.1"/>
    <property type="molecule type" value="Genomic_DNA"/>
</dbReference>
<protein>
    <submittedName>
        <fullName evidence="2">Gag/pol protein</fullName>
    </submittedName>
</protein>
<dbReference type="Proteomes" id="UP000321947">
    <property type="component" value="Unassembled WGS sequence"/>
</dbReference>
<dbReference type="AlphaFoldDB" id="A0A5D3CA46"/>
<evidence type="ECO:0000313" key="2">
    <source>
        <dbReference type="EMBL" id="TYK08877.1"/>
    </source>
</evidence>
<accession>A0A5D3CA46</accession>
<feature type="region of interest" description="Disordered" evidence="1">
    <location>
        <begin position="1"/>
        <end position="30"/>
    </location>
</feature>
<name>A0A5D3CA46_CUCMM</name>
<reference evidence="2 3" key="1">
    <citation type="submission" date="2019-08" db="EMBL/GenBank/DDBJ databases">
        <title>Draft genome sequences of two oriental melons (Cucumis melo L. var makuwa).</title>
        <authorList>
            <person name="Kwon S.-Y."/>
        </authorList>
    </citation>
    <scope>NUCLEOTIDE SEQUENCE [LARGE SCALE GENOMIC DNA]</scope>
    <source>
        <strain evidence="3">cv. Chang Bougi</strain>
        <tissue evidence="2">Leaf</tissue>
    </source>
</reference>
<sequence length="83" mass="9566">MGGLSSKNKVGPSEMKKKGKRKALKNSKGKKVVKGKCYHYNYNGHWLRNFLKYLVEKKTEKEAQGKYDLLAVETYLEKHDTST</sequence>
<evidence type="ECO:0000313" key="3">
    <source>
        <dbReference type="Proteomes" id="UP000321947"/>
    </source>
</evidence>